<dbReference type="EMBL" id="KQ435816">
    <property type="protein sequence ID" value="KOX72640.1"/>
    <property type="molecule type" value="Genomic_DNA"/>
</dbReference>
<name>A0A0M8ZWN6_9HYME</name>
<gene>
    <name evidence="1" type="ORF">WN51_01853</name>
</gene>
<dbReference type="AlphaFoldDB" id="A0A0M8ZWN6"/>
<dbReference type="Proteomes" id="UP000053105">
    <property type="component" value="Unassembled WGS sequence"/>
</dbReference>
<organism evidence="1 2">
    <name type="scientific">Melipona quadrifasciata</name>
    <dbReference type="NCBI Taxonomy" id="166423"/>
    <lineage>
        <taxon>Eukaryota</taxon>
        <taxon>Metazoa</taxon>
        <taxon>Ecdysozoa</taxon>
        <taxon>Arthropoda</taxon>
        <taxon>Hexapoda</taxon>
        <taxon>Insecta</taxon>
        <taxon>Pterygota</taxon>
        <taxon>Neoptera</taxon>
        <taxon>Endopterygota</taxon>
        <taxon>Hymenoptera</taxon>
        <taxon>Apocrita</taxon>
        <taxon>Aculeata</taxon>
        <taxon>Apoidea</taxon>
        <taxon>Anthophila</taxon>
        <taxon>Apidae</taxon>
        <taxon>Melipona</taxon>
    </lineage>
</organism>
<sequence length="59" mass="6594">MQKRQSYNRLLLWTEKAFCGGLQAQVKVVQVKYSTAIAKGYCQTCLCSTQSGTFKEIVG</sequence>
<evidence type="ECO:0000313" key="2">
    <source>
        <dbReference type="Proteomes" id="UP000053105"/>
    </source>
</evidence>
<proteinExistence type="predicted"/>
<reference evidence="1 2" key="1">
    <citation type="submission" date="2015-07" db="EMBL/GenBank/DDBJ databases">
        <title>The genome of Melipona quadrifasciata.</title>
        <authorList>
            <person name="Pan H."/>
            <person name="Kapheim K."/>
        </authorList>
    </citation>
    <scope>NUCLEOTIDE SEQUENCE [LARGE SCALE GENOMIC DNA]</scope>
    <source>
        <strain evidence="1">0111107301</strain>
        <tissue evidence="1">Whole body</tissue>
    </source>
</reference>
<evidence type="ECO:0000313" key="1">
    <source>
        <dbReference type="EMBL" id="KOX72640.1"/>
    </source>
</evidence>
<accession>A0A0M8ZWN6</accession>
<keyword evidence="2" id="KW-1185">Reference proteome</keyword>
<protein>
    <submittedName>
        <fullName evidence="1">Uncharacterized protein</fullName>
    </submittedName>
</protein>